<feature type="transmembrane region" description="Helical" evidence="2">
    <location>
        <begin position="465"/>
        <end position="483"/>
    </location>
</feature>
<proteinExistence type="inferred from homology"/>
<dbReference type="PANTHER" id="PTHR31082:SF4">
    <property type="entry name" value="PHEROMONE-REGULATED MEMBRANE PROTEIN 10"/>
    <property type="match status" value="1"/>
</dbReference>
<dbReference type="Proteomes" id="UP000654370">
    <property type="component" value="Unassembled WGS sequence"/>
</dbReference>
<gene>
    <name evidence="4" type="ORF">INT43_005385</name>
</gene>
<feature type="transmembrane region" description="Helical" evidence="2">
    <location>
        <begin position="399"/>
        <end position="420"/>
    </location>
</feature>
<feature type="domain" description="Threonine/serine exporter-like N-terminal" evidence="3">
    <location>
        <begin position="183"/>
        <end position="419"/>
    </location>
</feature>
<feature type="transmembrane region" description="Helical" evidence="2">
    <location>
        <begin position="440"/>
        <end position="458"/>
    </location>
</feature>
<dbReference type="GO" id="GO:0022857">
    <property type="term" value="F:transmembrane transporter activity"/>
    <property type="evidence" value="ECO:0007669"/>
    <property type="project" value="InterPro"/>
</dbReference>
<evidence type="ECO:0000259" key="3">
    <source>
        <dbReference type="Pfam" id="PF06738"/>
    </source>
</evidence>
<accession>A0A8H7UC58</accession>
<feature type="transmembrane region" description="Helical" evidence="2">
    <location>
        <begin position="363"/>
        <end position="387"/>
    </location>
</feature>
<feature type="transmembrane region" description="Helical" evidence="2">
    <location>
        <begin position="338"/>
        <end position="357"/>
    </location>
</feature>
<dbReference type="InterPro" id="IPR010619">
    <property type="entry name" value="ThrE-like_N"/>
</dbReference>
<dbReference type="AlphaFoldDB" id="A0A8H7UC58"/>
<keyword evidence="2" id="KW-0812">Transmembrane</keyword>
<keyword evidence="5" id="KW-1185">Reference proteome</keyword>
<evidence type="ECO:0000256" key="2">
    <source>
        <dbReference type="SAM" id="Phobius"/>
    </source>
</evidence>
<organism evidence="4 5">
    <name type="scientific">Mortierella isabellina</name>
    <name type="common">Filamentous fungus</name>
    <name type="synonym">Umbelopsis isabellina</name>
    <dbReference type="NCBI Taxonomy" id="91625"/>
    <lineage>
        <taxon>Eukaryota</taxon>
        <taxon>Fungi</taxon>
        <taxon>Fungi incertae sedis</taxon>
        <taxon>Mucoromycota</taxon>
        <taxon>Mucoromycotina</taxon>
        <taxon>Umbelopsidomycetes</taxon>
        <taxon>Umbelopsidales</taxon>
        <taxon>Umbelopsidaceae</taxon>
        <taxon>Umbelopsis</taxon>
    </lineage>
</organism>
<evidence type="ECO:0000256" key="1">
    <source>
        <dbReference type="ARBA" id="ARBA00034125"/>
    </source>
</evidence>
<dbReference type="PANTHER" id="PTHR31082">
    <property type="entry name" value="PHEROMONE-REGULATED MEMBRANE PROTEIN 10"/>
    <property type="match status" value="1"/>
</dbReference>
<keyword evidence="2" id="KW-0472">Membrane</keyword>
<reference evidence="4" key="1">
    <citation type="submission" date="2020-12" db="EMBL/GenBank/DDBJ databases">
        <title>Metabolic potential, ecology and presence of endohyphal bacteria is reflected in genomic diversity of Mucoromycotina.</title>
        <authorList>
            <person name="Muszewska A."/>
            <person name="Okrasinska A."/>
            <person name="Steczkiewicz K."/>
            <person name="Drgas O."/>
            <person name="Orlowska M."/>
            <person name="Perlinska-Lenart U."/>
            <person name="Aleksandrzak-Piekarczyk T."/>
            <person name="Szatraj K."/>
            <person name="Zielenkiewicz U."/>
            <person name="Pilsyk S."/>
            <person name="Malc E."/>
            <person name="Mieczkowski P."/>
            <person name="Kruszewska J.S."/>
            <person name="Biernat P."/>
            <person name="Pawlowska J."/>
        </authorList>
    </citation>
    <scope>NUCLEOTIDE SEQUENCE</scope>
    <source>
        <strain evidence="4">WA0000067209</strain>
    </source>
</reference>
<feature type="transmembrane region" description="Helical" evidence="2">
    <location>
        <begin position="515"/>
        <end position="533"/>
    </location>
</feature>
<comment type="similarity">
    <text evidence="1">Belongs to the ThrE exporter (TC 2.A.79) family.</text>
</comment>
<dbReference type="OrthoDB" id="413008at2759"/>
<protein>
    <recommendedName>
        <fullName evidence="3">Threonine/serine exporter-like N-terminal domain-containing protein</fullName>
    </recommendedName>
</protein>
<dbReference type="EMBL" id="JAEPQZ010000010">
    <property type="protein sequence ID" value="KAG2176152.1"/>
    <property type="molecule type" value="Genomic_DNA"/>
</dbReference>
<dbReference type="Pfam" id="PF06738">
    <property type="entry name" value="ThrE"/>
    <property type="match status" value="1"/>
</dbReference>
<keyword evidence="2" id="KW-1133">Transmembrane helix</keyword>
<feature type="transmembrane region" description="Helical" evidence="2">
    <location>
        <begin position="315"/>
        <end position="331"/>
    </location>
</feature>
<feature type="transmembrane region" description="Helical" evidence="2">
    <location>
        <begin position="489"/>
        <end position="508"/>
    </location>
</feature>
<comment type="caution">
    <text evidence="4">The sequence shown here is derived from an EMBL/GenBank/DDBJ whole genome shotgun (WGS) entry which is preliminary data.</text>
</comment>
<evidence type="ECO:0000313" key="4">
    <source>
        <dbReference type="EMBL" id="KAG2176152.1"/>
    </source>
</evidence>
<evidence type="ECO:0000313" key="5">
    <source>
        <dbReference type="Proteomes" id="UP000654370"/>
    </source>
</evidence>
<dbReference type="InterPro" id="IPR051361">
    <property type="entry name" value="ThrE/Ser_Exporter"/>
</dbReference>
<sequence length="585" mass="63779">MKTVDDDLRNKKLNRLSQISIELAAEAEASSIQIPTRASTIAHSPSRHCSGLQDLEKSENYLCYDKEEDDCSEESERTHSSPVQKLLRLVDFKSSIHLSNILRDLTREEANIQRQSVSSVWSAGELTADQKLNGIYSSQNINLQFSDAVSTCCSSDGSQTLVNNYNNETDRQLAHSNGRKKLYLIRLCKAMVRYGAPSHRIESSLQKSADSLNIPTTAIFLPGLTIICFSDTKQHTIETLMIKCDEGFDMGKLAQVYDIANATQQSTIDVKTALQQLHEIKLSPPTWGVWAKLFAYTVSSFVAAPTMFGGSWMDSLVSGFLGLVVGILVILADKYSTFSNVIAVATCILIGFIVRALSPYICFTGVVLSAIVILLPGYSLTVSIMELSSQHMITGTVRFGYSLLYSLFIGYGLEIGSSFYTAIDPGIPSDFATCNNPVSPWVYIPLFPIVAITTGMTFGAQIRQWPSVIICSCLAMTVAYFAGKVIMESQVVATIGAFSIGIFGNIYYRLTGELTLVPLCAGMVLLTTGNIGVKGAFLLIQENDDGGTFAMEMVLGSLGIAVGLFAAALLPTFPKHKRRSINLSF</sequence>
<feature type="transmembrane region" description="Helical" evidence="2">
    <location>
        <begin position="553"/>
        <end position="573"/>
    </location>
</feature>
<name>A0A8H7UC58_MORIS</name>